<keyword evidence="2" id="KW-1185">Reference proteome</keyword>
<protein>
    <recommendedName>
        <fullName evidence="3">YbdD/YjiX family protein</fullName>
    </recommendedName>
</protein>
<dbReference type="RefSeq" id="WP_058755740.1">
    <property type="nucleotide sequence ID" value="NZ_LDTB01000029.1"/>
</dbReference>
<sequence>MSWWRKAAQTARLMVGVPDYDAYVAHRAAHHAGEPVLSRAAFHRDRIERRYGVGKGSPPRCC</sequence>
<dbReference type="OrthoDB" id="9814284at2"/>
<dbReference type="InterPro" id="IPR007423">
    <property type="entry name" value="Sel_put"/>
</dbReference>
<reference evidence="1 2" key="1">
    <citation type="journal article" date="2016" name="Front. Microbiol.">
        <title>Genomic Resource of Rice Seed Associated Bacteria.</title>
        <authorList>
            <person name="Midha S."/>
            <person name="Bansal K."/>
            <person name="Sharma S."/>
            <person name="Kumar N."/>
            <person name="Patil P.P."/>
            <person name="Chaudhry V."/>
            <person name="Patil P.B."/>
        </authorList>
    </citation>
    <scope>NUCLEOTIDE SEQUENCE [LARGE SCALE GENOMIC DNA]</scope>
    <source>
        <strain evidence="1 2">NS334</strain>
    </source>
</reference>
<proteinExistence type="predicted"/>
<organism evidence="1 2">
    <name type="scientific">Sphingomonas endophytica</name>
    <dbReference type="NCBI Taxonomy" id="869719"/>
    <lineage>
        <taxon>Bacteria</taxon>
        <taxon>Pseudomonadati</taxon>
        <taxon>Pseudomonadota</taxon>
        <taxon>Alphaproteobacteria</taxon>
        <taxon>Sphingomonadales</taxon>
        <taxon>Sphingomonadaceae</taxon>
        <taxon>Sphingomonas</taxon>
    </lineage>
</organism>
<evidence type="ECO:0000313" key="2">
    <source>
        <dbReference type="Proteomes" id="UP000074310"/>
    </source>
</evidence>
<evidence type="ECO:0008006" key="3">
    <source>
        <dbReference type="Google" id="ProtNLM"/>
    </source>
</evidence>
<comment type="caution">
    <text evidence="1">The sequence shown here is derived from an EMBL/GenBank/DDBJ whole genome shotgun (WGS) entry which is preliminary data.</text>
</comment>
<dbReference type="PATRIC" id="fig|869719.3.peg.1644"/>
<gene>
    <name evidence="1" type="ORF">NS334_09530</name>
</gene>
<evidence type="ECO:0000313" key="1">
    <source>
        <dbReference type="EMBL" id="KTT72193.1"/>
    </source>
</evidence>
<accession>A0A147I2M3</accession>
<dbReference type="PANTHER" id="PTHR38453:SF1">
    <property type="entry name" value="CYTOPLASMIC PROTEIN"/>
    <property type="match status" value="1"/>
</dbReference>
<dbReference type="Pfam" id="PF04328">
    <property type="entry name" value="Sel_put"/>
    <property type="match status" value="1"/>
</dbReference>
<name>A0A147I2M3_9SPHN</name>
<dbReference type="Proteomes" id="UP000074310">
    <property type="component" value="Unassembled WGS sequence"/>
</dbReference>
<dbReference type="EMBL" id="LDTB01000029">
    <property type="protein sequence ID" value="KTT72193.1"/>
    <property type="molecule type" value="Genomic_DNA"/>
</dbReference>
<dbReference type="PANTHER" id="PTHR38453">
    <property type="entry name" value="CYTOPLASMIC PROTEIN-RELATED"/>
    <property type="match status" value="1"/>
</dbReference>
<dbReference type="AlphaFoldDB" id="A0A147I2M3"/>